<name>A0A1Y0HY27_CELCE</name>
<feature type="transmembrane region" description="Helical" evidence="3">
    <location>
        <begin position="75"/>
        <end position="95"/>
    </location>
</feature>
<feature type="region of interest" description="Disordered" evidence="2">
    <location>
        <begin position="1"/>
        <end position="37"/>
    </location>
</feature>
<feature type="transmembrane region" description="Helical" evidence="3">
    <location>
        <begin position="165"/>
        <end position="184"/>
    </location>
</feature>
<feature type="transmembrane region" description="Helical" evidence="3">
    <location>
        <begin position="107"/>
        <end position="126"/>
    </location>
</feature>
<feature type="compositionally biased region" description="Low complexity" evidence="2">
    <location>
        <begin position="14"/>
        <end position="27"/>
    </location>
</feature>
<dbReference type="InterPro" id="IPR037185">
    <property type="entry name" value="EmrE-like"/>
</dbReference>
<dbReference type="RefSeq" id="WP_087471174.1">
    <property type="nucleotide sequence ID" value="NZ_CP021383.1"/>
</dbReference>
<evidence type="ECO:0000259" key="4">
    <source>
        <dbReference type="Pfam" id="PF00892"/>
    </source>
</evidence>
<evidence type="ECO:0000256" key="1">
    <source>
        <dbReference type="ARBA" id="ARBA00007362"/>
    </source>
</evidence>
<sequence>MTAPETPTTTPVDSARPAAPAATSARSGPPPARGSARRGATPVVLAVAVTVLLWASAFIGVRAAGHDYEPGSLALGRQLAGSVGLTAIVAVRWLRSGARPVLPRGRVLVAVLAWGVGWFSLYNLALNAAEQHLDAGTTALLVNVAPVLVAVLAGLLLGEGFPRRLLVGMAAAFAGVAVIAAATSSGERDVVGVALGLAAAVLYAGAATSQKRLLARVDALTMTWVGCLAGTVALLPFAPALAADAGAAPASSTWAVVLLGLGPTAVAFTTWGYALSRLSAGRAAATTYLVPPIVVVLSWLVLAEVPAPVTLAGGALCLAGVAVATLPRRRVGPAPRVPDAGA</sequence>
<feature type="compositionally biased region" description="Polar residues" evidence="2">
    <location>
        <begin position="1"/>
        <end position="12"/>
    </location>
</feature>
<dbReference type="PANTHER" id="PTHR12715:SF4">
    <property type="entry name" value="EAMA DOMAIN-CONTAINING PROTEIN"/>
    <property type="match status" value="1"/>
</dbReference>
<evidence type="ECO:0000256" key="2">
    <source>
        <dbReference type="SAM" id="MobiDB-lite"/>
    </source>
</evidence>
<dbReference type="OrthoDB" id="3744378at2"/>
<dbReference type="InterPro" id="IPR000620">
    <property type="entry name" value="EamA_dom"/>
</dbReference>
<protein>
    <submittedName>
        <fullName evidence="5">EamA family transporter</fullName>
    </submittedName>
</protein>
<feature type="transmembrane region" description="Helical" evidence="3">
    <location>
        <begin position="190"/>
        <end position="207"/>
    </location>
</feature>
<feature type="transmembrane region" description="Helical" evidence="3">
    <location>
        <begin position="254"/>
        <end position="276"/>
    </location>
</feature>
<feature type="transmembrane region" description="Helical" evidence="3">
    <location>
        <begin position="308"/>
        <end position="326"/>
    </location>
</feature>
<feature type="domain" description="EamA" evidence="4">
    <location>
        <begin position="192"/>
        <end position="325"/>
    </location>
</feature>
<keyword evidence="3" id="KW-0472">Membrane</keyword>
<reference evidence="5 6" key="1">
    <citation type="submission" date="2017-05" db="EMBL/GenBank/DDBJ databases">
        <authorList>
            <person name="Song R."/>
            <person name="Chenine A.L."/>
            <person name="Ruprecht R.M."/>
        </authorList>
    </citation>
    <scope>NUCLEOTIDE SEQUENCE [LARGE SCALE GENOMIC DNA]</scope>
    <source>
        <strain evidence="5 6">PSBB019</strain>
    </source>
</reference>
<proteinExistence type="inferred from homology"/>
<dbReference type="Pfam" id="PF00892">
    <property type="entry name" value="EamA"/>
    <property type="match status" value="2"/>
</dbReference>
<dbReference type="Proteomes" id="UP000196228">
    <property type="component" value="Chromosome"/>
</dbReference>
<keyword evidence="3" id="KW-0812">Transmembrane</keyword>
<dbReference type="PANTHER" id="PTHR12715">
    <property type="entry name" value="TRANSPORTER, DRUG/METABOLITE EXPORTER FAMILY"/>
    <property type="match status" value="1"/>
</dbReference>
<evidence type="ECO:0000313" key="6">
    <source>
        <dbReference type="Proteomes" id="UP000196228"/>
    </source>
</evidence>
<feature type="transmembrane region" description="Helical" evidence="3">
    <location>
        <begin position="219"/>
        <end position="242"/>
    </location>
</feature>
<feature type="transmembrane region" description="Helical" evidence="3">
    <location>
        <begin position="283"/>
        <end position="302"/>
    </location>
</feature>
<dbReference type="AlphaFoldDB" id="A0A1Y0HY27"/>
<evidence type="ECO:0000313" key="5">
    <source>
        <dbReference type="EMBL" id="ARU52164.1"/>
    </source>
</evidence>
<feature type="transmembrane region" description="Helical" evidence="3">
    <location>
        <begin position="43"/>
        <end position="63"/>
    </location>
</feature>
<dbReference type="SUPFAM" id="SSF103481">
    <property type="entry name" value="Multidrug resistance efflux transporter EmrE"/>
    <property type="match status" value="2"/>
</dbReference>
<feature type="domain" description="EamA" evidence="4">
    <location>
        <begin position="43"/>
        <end position="179"/>
    </location>
</feature>
<feature type="transmembrane region" description="Helical" evidence="3">
    <location>
        <begin position="138"/>
        <end position="158"/>
    </location>
</feature>
<dbReference type="EMBL" id="CP021383">
    <property type="protein sequence ID" value="ARU52164.1"/>
    <property type="molecule type" value="Genomic_DNA"/>
</dbReference>
<dbReference type="GO" id="GO:0016020">
    <property type="term" value="C:membrane"/>
    <property type="evidence" value="ECO:0007669"/>
    <property type="project" value="InterPro"/>
</dbReference>
<gene>
    <name evidence="5" type="ORF">CBR64_12515</name>
</gene>
<organism evidence="5 6">
    <name type="scientific">Cellulosimicrobium cellulans</name>
    <name type="common">Arthrobacter luteus</name>
    <dbReference type="NCBI Taxonomy" id="1710"/>
    <lineage>
        <taxon>Bacteria</taxon>
        <taxon>Bacillati</taxon>
        <taxon>Actinomycetota</taxon>
        <taxon>Actinomycetes</taxon>
        <taxon>Micrococcales</taxon>
        <taxon>Promicromonosporaceae</taxon>
        <taxon>Cellulosimicrobium</taxon>
    </lineage>
</organism>
<comment type="similarity">
    <text evidence="1">Belongs to the EamA transporter family.</text>
</comment>
<keyword evidence="3" id="KW-1133">Transmembrane helix</keyword>
<dbReference type="KEGG" id="cceu:CBR64_12515"/>
<accession>A0A1Y0HY27</accession>
<dbReference type="InterPro" id="IPR052756">
    <property type="entry name" value="Alkyne_AA_exporter"/>
</dbReference>
<evidence type="ECO:0000256" key="3">
    <source>
        <dbReference type="SAM" id="Phobius"/>
    </source>
</evidence>